<evidence type="ECO:0000313" key="2">
    <source>
        <dbReference type="EMBL" id="QJR15624.1"/>
    </source>
</evidence>
<feature type="transmembrane region" description="Helical" evidence="1">
    <location>
        <begin position="27"/>
        <end position="46"/>
    </location>
</feature>
<dbReference type="EMBL" id="CP053073">
    <property type="protein sequence ID" value="QJR15624.1"/>
    <property type="molecule type" value="Genomic_DNA"/>
</dbReference>
<keyword evidence="1" id="KW-0812">Transmembrane</keyword>
<name>A0A6M4HAZ1_9PROT</name>
<organism evidence="2 3">
    <name type="scientific">Usitatibacter palustris</name>
    <dbReference type="NCBI Taxonomy" id="2732487"/>
    <lineage>
        <taxon>Bacteria</taxon>
        <taxon>Pseudomonadati</taxon>
        <taxon>Pseudomonadota</taxon>
        <taxon>Betaproteobacteria</taxon>
        <taxon>Nitrosomonadales</taxon>
        <taxon>Usitatibacteraceae</taxon>
        <taxon>Usitatibacter</taxon>
    </lineage>
</organism>
<proteinExistence type="predicted"/>
<dbReference type="InParanoid" id="A0A6M4HAZ1"/>
<keyword evidence="3" id="KW-1185">Reference proteome</keyword>
<dbReference type="Proteomes" id="UP000503096">
    <property type="component" value="Chromosome"/>
</dbReference>
<keyword evidence="1" id="KW-0472">Membrane</keyword>
<dbReference type="KEGG" id="upl:DSM104440_02446"/>
<dbReference type="RefSeq" id="WP_212758060.1">
    <property type="nucleotide sequence ID" value="NZ_CP053073.1"/>
</dbReference>
<evidence type="ECO:0000313" key="3">
    <source>
        <dbReference type="Proteomes" id="UP000503096"/>
    </source>
</evidence>
<evidence type="ECO:0000256" key="1">
    <source>
        <dbReference type="SAM" id="Phobius"/>
    </source>
</evidence>
<gene>
    <name evidence="2" type="ORF">DSM104440_02446</name>
</gene>
<feature type="transmembrane region" description="Helical" evidence="1">
    <location>
        <begin position="103"/>
        <end position="125"/>
    </location>
</feature>
<reference evidence="2 3" key="1">
    <citation type="submission" date="2020-04" db="EMBL/GenBank/DDBJ databases">
        <title>Usitatibacter rugosus gen. nov., sp. nov. and Usitatibacter palustris sp. nov., novel members of Usitatibacteraceae fam. nov. within the order Nitrosomonadales isolated from soil.</title>
        <authorList>
            <person name="Huber K.J."/>
            <person name="Neumann-Schaal M."/>
            <person name="Geppert A."/>
            <person name="Luckner M."/>
            <person name="Wanner G."/>
            <person name="Overmann J."/>
        </authorList>
    </citation>
    <scope>NUCLEOTIDE SEQUENCE [LARGE SCALE GENOMIC DNA]</scope>
    <source>
        <strain evidence="2 3">Swamp67</strain>
    </source>
</reference>
<accession>A0A6M4HAZ1</accession>
<dbReference type="AlphaFoldDB" id="A0A6M4HAZ1"/>
<feature type="transmembrane region" description="Helical" evidence="1">
    <location>
        <begin position="53"/>
        <end position="74"/>
    </location>
</feature>
<protein>
    <submittedName>
        <fullName evidence="2">Uncharacterized protein</fullName>
    </submittedName>
</protein>
<keyword evidence="1" id="KW-1133">Transmembrane helix</keyword>
<sequence length="127" mass="14230">MHVPEKPGPAPGFFVAPTEAEFHEFRWSVLIHVVGSAAFIGIYAALDHYGLKALATLLAMMGLVALPPKFWLVFGSYYTYVEALRKAHEKGPRPPPWKQKWSVVTYVALFVFCVFFIGMVAWALLSD</sequence>